<gene>
    <name evidence="1" type="ORF">M9Y10_001907</name>
</gene>
<sequence>MNIAEFFDQKMNIRSILLDFIENESNTDADFHNFILQLKESENNIENRNDLKELLHLISKISNNHHRSTHFFSKIYRILLHFKDEILQFFSNYEIFNVFKSNKRILLFLFENKIVLVNESIALTMMHEKKYREYNYDYFFFKEIKNFINDETRQIINEEIAEKYQNEIIFENKRKAGENDSFIYEIIRNDSIDEFVSYTNQANFPLSAIIKQSIFETNSFLLDKELTIIEYAAFFGSIQILKYLFLNGIELNQSLWIYAIHGKNPEIIHFLEENHIKPIDITYTECLMESIKCHHDDITDYLIQNICTQKQQDDLFLYHLKMHDYYYNSENNLSNELLFYYLCRYDYLSLVDLFLETTDILTKINSRII</sequence>
<dbReference type="SUPFAM" id="SSF48403">
    <property type="entry name" value="Ankyrin repeat"/>
    <property type="match status" value="1"/>
</dbReference>
<evidence type="ECO:0000313" key="2">
    <source>
        <dbReference type="Proteomes" id="UP001470230"/>
    </source>
</evidence>
<dbReference type="PANTHER" id="PTHR24159:SF5">
    <property type="entry name" value="ANK_REP_REGION DOMAIN-CONTAINING PROTEIN"/>
    <property type="match status" value="1"/>
</dbReference>
<proteinExistence type="predicted"/>
<comment type="caution">
    <text evidence="1">The sequence shown here is derived from an EMBL/GenBank/DDBJ whole genome shotgun (WGS) entry which is preliminary data.</text>
</comment>
<name>A0ABR2L8B4_9EUKA</name>
<dbReference type="Proteomes" id="UP001470230">
    <property type="component" value="Unassembled WGS sequence"/>
</dbReference>
<protein>
    <recommendedName>
        <fullName evidence="3">DUF3447 domain-containing protein</fullName>
    </recommendedName>
</protein>
<accession>A0ABR2L8B4</accession>
<evidence type="ECO:0008006" key="3">
    <source>
        <dbReference type="Google" id="ProtNLM"/>
    </source>
</evidence>
<dbReference type="InterPro" id="IPR036770">
    <property type="entry name" value="Ankyrin_rpt-contain_sf"/>
</dbReference>
<dbReference type="PANTHER" id="PTHR24159">
    <property type="match status" value="1"/>
</dbReference>
<evidence type="ECO:0000313" key="1">
    <source>
        <dbReference type="EMBL" id="KAK8899591.1"/>
    </source>
</evidence>
<dbReference type="Gene3D" id="1.25.40.20">
    <property type="entry name" value="Ankyrin repeat-containing domain"/>
    <property type="match status" value="1"/>
</dbReference>
<reference evidence="1 2" key="1">
    <citation type="submission" date="2024-04" db="EMBL/GenBank/DDBJ databases">
        <title>Tritrichomonas musculus Genome.</title>
        <authorList>
            <person name="Alves-Ferreira E."/>
            <person name="Grigg M."/>
            <person name="Lorenzi H."/>
            <person name="Galac M."/>
        </authorList>
    </citation>
    <scope>NUCLEOTIDE SEQUENCE [LARGE SCALE GENOMIC DNA]</scope>
    <source>
        <strain evidence="1 2">EAF2021</strain>
    </source>
</reference>
<keyword evidence="2" id="KW-1185">Reference proteome</keyword>
<organism evidence="1 2">
    <name type="scientific">Tritrichomonas musculus</name>
    <dbReference type="NCBI Taxonomy" id="1915356"/>
    <lineage>
        <taxon>Eukaryota</taxon>
        <taxon>Metamonada</taxon>
        <taxon>Parabasalia</taxon>
        <taxon>Tritrichomonadida</taxon>
        <taxon>Tritrichomonadidae</taxon>
        <taxon>Tritrichomonas</taxon>
    </lineage>
</organism>
<dbReference type="EMBL" id="JAPFFF010000001">
    <property type="protein sequence ID" value="KAK8899591.1"/>
    <property type="molecule type" value="Genomic_DNA"/>
</dbReference>